<dbReference type="EMBL" id="DRWN01000017">
    <property type="protein sequence ID" value="HHK67877.1"/>
    <property type="molecule type" value="Genomic_DNA"/>
</dbReference>
<evidence type="ECO:0000259" key="1">
    <source>
        <dbReference type="Pfam" id="PF01037"/>
    </source>
</evidence>
<dbReference type="AlphaFoldDB" id="A0A7C5L6N9"/>
<dbReference type="PANTHER" id="PTHR30154:SF34">
    <property type="entry name" value="TRANSCRIPTIONAL REGULATOR AZLB"/>
    <property type="match status" value="1"/>
</dbReference>
<evidence type="ECO:0000313" key="2">
    <source>
        <dbReference type="EMBL" id="HHK67877.1"/>
    </source>
</evidence>
<sequence>MSMPGVRAIIHIFAESNSIDRVAKQISKLSEVMDVYEVTGEFDIIAMVVAKDIASFRDFLKDRILSIQGVKSAVTSIVLYTHKKEGEETGE</sequence>
<proteinExistence type="predicted"/>
<protein>
    <submittedName>
        <fullName evidence="2">Lrp/AsnC family transcriptional regulator</fullName>
    </submittedName>
</protein>
<dbReference type="GO" id="GO:0043565">
    <property type="term" value="F:sequence-specific DNA binding"/>
    <property type="evidence" value="ECO:0007669"/>
    <property type="project" value="TreeGrafter"/>
</dbReference>
<dbReference type="GO" id="GO:0005829">
    <property type="term" value="C:cytosol"/>
    <property type="evidence" value="ECO:0007669"/>
    <property type="project" value="TreeGrafter"/>
</dbReference>
<name>A0A7C5L6N9_CALS0</name>
<dbReference type="InterPro" id="IPR019887">
    <property type="entry name" value="Tscrpt_reg_AsnC/Lrp_C"/>
</dbReference>
<dbReference type="GO" id="GO:0043200">
    <property type="term" value="P:response to amino acid"/>
    <property type="evidence" value="ECO:0007669"/>
    <property type="project" value="TreeGrafter"/>
</dbReference>
<organism evidence="2">
    <name type="scientific">Caldiarchaeum subterraneum</name>
    <dbReference type="NCBI Taxonomy" id="311458"/>
    <lineage>
        <taxon>Archaea</taxon>
        <taxon>Nitrososphaerota</taxon>
        <taxon>Candidatus Caldarchaeales</taxon>
        <taxon>Candidatus Caldarchaeaceae</taxon>
        <taxon>Candidatus Caldarchaeum</taxon>
    </lineage>
</organism>
<dbReference type="Gene3D" id="3.30.70.920">
    <property type="match status" value="1"/>
</dbReference>
<dbReference type="InterPro" id="IPR011008">
    <property type="entry name" value="Dimeric_a/b-barrel"/>
</dbReference>
<gene>
    <name evidence="2" type="ORF">ENM11_01805</name>
</gene>
<dbReference type="Pfam" id="PF01037">
    <property type="entry name" value="AsnC_trans_reg"/>
    <property type="match status" value="1"/>
</dbReference>
<reference evidence="2" key="1">
    <citation type="journal article" date="2020" name="mSystems">
        <title>Genome- and Community-Level Interaction Insights into Carbon Utilization and Element Cycling Functions of Hydrothermarchaeota in Hydrothermal Sediment.</title>
        <authorList>
            <person name="Zhou Z."/>
            <person name="Liu Y."/>
            <person name="Xu W."/>
            <person name="Pan J."/>
            <person name="Luo Z.H."/>
            <person name="Li M."/>
        </authorList>
    </citation>
    <scope>NUCLEOTIDE SEQUENCE [LARGE SCALE GENOMIC DNA]</scope>
    <source>
        <strain evidence="2">SpSt-1056</strain>
    </source>
</reference>
<accession>A0A7C5L6N9</accession>
<feature type="domain" description="Transcription regulator AsnC/Lrp ligand binding" evidence="1">
    <location>
        <begin position="10"/>
        <end position="79"/>
    </location>
</feature>
<dbReference type="PANTHER" id="PTHR30154">
    <property type="entry name" value="LEUCINE-RESPONSIVE REGULATORY PROTEIN"/>
    <property type="match status" value="1"/>
</dbReference>
<comment type="caution">
    <text evidence="2">The sequence shown here is derived from an EMBL/GenBank/DDBJ whole genome shotgun (WGS) entry which is preliminary data.</text>
</comment>
<dbReference type="SUPFAM" id="SSF54909">
    <property type="entry name" value="Dimeric alpha+beta barrel"/>
    <property type="match status" value="1"/>
</dbReference>